<keyword evidence="2" id="KW-0418">Kinase</keyword>
<dbReference type="GO" id="GO:0016301">
    <property type="term" value="F:kinase activity"/>
    <property type="evidence" value="ECO:0007669"/>
    <property type="project" value="UniProtKB-KW"/>
</dbReference>
<organism evidence="2 3">
    <name type="scientific">Calocera viscosa (strain TUFC12733)</name>
    <dbReference type="NCBI Taxonomy" id="1330018"/>
    <lineage>
        <taxon>Eukaryota</taxon>
        <taxon>Fungi</taxon>
        <taxon>Dikarya</taxon>
        <taxon>Basidiomycota</taxon>
        <taxon>Agaricomycotina</taxon>
        <taxon>Dacrymycetes</taxon>
        <taxon>Dacrymycetales</taxon>
        <taxon>Dacrymycetaceae</taxon>
        <taxon>Calocera</taxon>
    </lineage>
</organism>
<dbReference type="EMBL" id="KV417378">
    <property type="protein sequence ID" value="KZO89595.1"/>
    <property type="molecule type" value="Genomic_DNA"/>
</dbReference>
<dbReference type="PANTHER" id="PTHR21310:SF15">
    <property type="entry name" value="AMINOGLYCOSIDE PHOSPHOTRANSFERASE DOMAIN-CONTAINING PROTEIN"/>
    <property type="match status" value="1"/>
</dbReference>
<dbReference type="OrthoDB" id="5404599at2759"/>
<dbReference type="Gene3D" id="3.90.1200.10">
    <property type="match status" value="1"/>
</dbReference>
<sequence length="222" mass="25827">MRLVRRYTTIPIPRPICIIAFRRKEYILMTRISGVSLLSVWTSLSEDLRKHAIQQVAACMAQLRYIPNRYGATICSATGGRFNDERLALFETCEPFPDEKALLKRLSFPTPEVLDLAEPSYPAYVRRVVFSQPTSPQLCHGDLNPDNIFVDPRTCELKYIMDWEQAGFFPPWWEGVKTDMVFWSRRWLRDSLEPYLHLLPGGEYTDHIQACNYMARRFGAPM</sequence>
<keyword evidence="2" id="KW-0808">Transferase</keyword>
<evidence type="ECO:0000313" key="3">
    <source>
        <dbReference type="Proteomes" id="UP000076738"/>
    </source>
</evidence>
<dbReference type="AlphaFoldDB" id="A0A167FKN7"/>
<proteinExistence type="predicted"/>
<dbReference type="InterPro" id="IPR051678">
    <property type="entry name" value="AGP_Transferase"/>
</dbReference>
<dbReference type="Pfam" id="PF01636">
    <property type="entry name" value="APH"/>
    <property type="match status" value="1"/>
</dbReference>
<dbReference type="InterPro" id="IPR011009">
    <property type="entry name" value="Kinase-like_dom_sf"/>
</dbReference>
<evidence type="ECO:0000259" key="1">
    <source>
        <dbReference type="Pfam" id="PF01636"/>
    </source>
</evidence>
<feature type="domain" description="Aminoglycoside phosphotransferase" evidence="1">
    <location>
        <begin position="10"/>
        <end position="193"/>
    </location>
</feature>
<dbReference type="PANTHER" id="PTHR21310">
    <property type="entry name" value="AMINOGLYCOSIDE PHOSPHOTRANSFERASE-RELATED-RELATED"/>
    <property type="match status" value="1"/>
</dbReference>
<accession>A0A167FKN7</accession>
<reference evidence="2 3" key="1">
    <citation type="journal article" date="2016" name="Mol. Biol. Evol.">
        <title>Comparative Genomics of Early-Diverging Mushroom-Forming Fungi Provides Insights into the Origins of Lignocellulose Decay Capabilities.</title>
        <authorList>
            <person name="Nagy L.G."/>
            <person name="Riley R."/>
            <person name="Tritt A."/>
            <person name="Adam C."/>
            <person name="Daum C."/>
            <person name="Floudas D."/>
            <person name="Sun H."/>
            <person name="Yadav J.S."/>
            <person name="Pangilinan J."/>
            <person name="Larsson K.H."/>
            <person name="Matsuura K."/>
            <person name="Barry K."/>
            <person name="Labutti K."/>
            <person name="Kuo R."/>
            <person name="Ohm R.A."/>
            <person name="Bhattacharya S.S."/>
            <person name="Shirouzu T."/>
            <person name="Yoshinaga Y."/>
            <person name="Martin F.M."/>
            <person name="Grigoriev I.V."/>
            <person name="Hibbett D.S."/>
        </authorList>
    </citation>
    <scope>NUCLEOTIDE SEQUENCE [LARGE SCALE GENOMIC DNA]</scope>
    <source>
        <strain evidence="2 3">TUFC12733</strain>
    </source>
</reference>
<keyword evidence="3" id="KW-1185">Reference proteome</keyword>
<dbReference type="STRING" id="1330018.A0A167FKN7"/>
<dbReference type="Proteomes" id="UP000076738">
    <property type="component" value="Unassembled WGS sequence"/>
</dbReference>
<name>A0A167FKN7_CALVF</name>
<dbReference type="SUPFAM" id="SSF56112">
    <property type="entry name" value="Protein kinase-like (PK-like)"/>
    <property type="match status" value="1"/>
</dbReference>
<evidence type="ECO:0000313" key="2">
    <source>
        <dbReference type="EMBL" id="KZO89595.1"/>
    </source>
</evidence>
<gene>
    <name evidence="2" type="ORF">CALVIDRAFT_507795</name>
</gene>
<dbReference type="InterPro" id="IPR002575">
    <property type="entry name" value="Aminoglycoside_PTrfase"/>
</dbReference>
<protein>
    <submittedName>
        <fullName evidence="2">Kinase-like protein</fullName>
    </submittedName>
</protein>